<proteinExistence type="predicted"/>
<reference evidence="2 3" key="1">
    <citation type="journal article" date="2018" name="Int. J. Syst. Evol. Microbiol.">
        <title>Planococcus salinus sp. nov., a moderately halophilic bacterium isolated from a saline-alkali soil.</title>
        <authorList>
            <person name="Gan L."/>
        </authorList>
    </citation>
    <scope>NUCLEOTIDE SEQUENCE [LARGE SCALE GENOMIC DNA]</scope>
    <source>
        <strain evidence="2 3">LCB217</strain>
    </source>
</reference>
<keyword evidence="2" id="KW-0808">Transferase</keyword>
<dbReference type="RefSeq" id="WP_123165156.1">
    <property type="nucleotide sequence ID" value="NZ_RIAX01000004.1"/>
</dbReference>
<dbReference type="InterPro" id="IPR016181">
    <property type="entry name" value="Acyl_CoA_acyltransferase"/>
</dbReference>
<evidence type="ECO:0000259" key="1">
    <source>
        <dbReference type="PROSITE" id="PS51186"/>
    </source>
</evidence>
<keyword evidence="3" id="KW-1185">Reference proteome</keyword>
<evidence type="ECO:0000313" key="2">
    <source>
        <dbReference type="EMBL" id="RNF39961.1"/>
    </source>
</evidence>
<dbReference type="GO" id="GO:0016747">
    <property type="term" value="F:acyltransferase activity, transferring groups other than amino-acyl groups"/>
    <property type="evidence" value="ECO:0007669"/>
    <property type="project" value="InterPro"/>
</dbReference>
<dbReference type="PROSITE" id="PS51186">
    <property type="entry name" value="GNAT"/>
    <property type="match status" value="1"/>
</dbReference>
<dbReference type="Pfam" id="PF13302">
    <property type="entry name" value="Acetyltransf_3"/>
    <property type="match status" value="1"/>
</dbReference>
<dbReference type="PANTHER" id="PTHR43792">
    <property type="entry name" value="GNAT FAMILY, PUTATIVE (AFU_ORTHOLOGUE AFUA_3G00765)-RELATED-RELATED"/>
    <property type="match status" value="1"/>
</dbReference>
<dbReference type="OrthoDB" id="9798081at2"/>
<dbReference type="InterPro" id="IPR000182">
    <property type="entry name" value="GNAT_dom"/>
</dbReference>
<organism evidence="2 3">
    <name type="scientific">Planococcus salinus</name>
    <dbReference type="NCBI Taxonomy" id="1848460"/>
    <lineage>
        <taxon>Bacteria</taxon>
        <taxon>Bacillati</taxon>
        <taxon>Bacillota</taxon>
        <taxon>Bacilli</taxon>
        <taxon>Bacillales</taxon>
        <taxon>Caryophanaceae</taxon>
        <taxon>Planococcus</taxon>
    </lineage>
</organism>
<dbReference type="SUPFAM" id="SSF55729">
    <property type="entry name" value="Acyl-CoA N-acyltransferases (Nat)"/>
    <property type="match status" value="1"/>
</dbReference>
<evidence type="ECO:0000313" key="3">
    <source>
        <dbReference type="Proteomes" id="UP000275473"/>
    </source>
</evidence>
<dbReference type="PANTHER" id="PTHR43792:SF1">
    <property type="entry name" value="N-ACETYLTRANSFERASE DOMAIN-CONTAINING PROTEIN"/>
    <property type="match status" value="1"/>
</dbReference>
<gene>
    <name evidence="2" type="ORF">EEX84_07875</name>
</gene>
<dbReference type="InterPro" id="IPR051531">
    <property type="entry name" value="N-acetyltransferase"/>
</dbReference>
<dbReference type="AlphaFoldDB" id="A0A3M8P953"/>
<dbReference type="Gene3D" id="3.40.630.30">
    <property type="match status" value="1"/>
</dbReference>
<dbReference type="EMBL" id="RIAX01000004">
    <property type="protein sequence ID" value="RNF39961.1"/>
    <property type="molecule type" value="Genomic_DNA"/>
</dbReference>
<comment type="caution">
    <text evidence="2">The sequence shown here is derived from an EMBL/GenBank/DDBJ whole genome shotgun (WGS) entry which is preliminary data.</text>
</comment>
<sequence length="173" mass="20129">MNIQSERLQFRFYTDEDFNFLASMTADPKMMRFIGDGKTRNREGALRFLYWIYRGYEENPELGLRLLVRKSDGKRLGHAGIVPQIVEGVEETEIGYWIFPDFWGQGYATEAAKALAEYGFTTLRKHRLVSLIQRGNEASRKVAEKIGMELEKESWISGQLVCVYVLEKKKEEM</sequence>
<feature type="domain" description="N-acetyltransferase" evidence="1">
    <location>
        <begin position="8"/>
        <end position="171"/>
    </location>
</feature>
<dbReference type="Proteomes" id="UP000275473">
    <property type="component" value="Unassembled WGS sequence"/>
</dbReference>
<protein>
    <submittedName>
        <fullName evidence="2">N-acetyltransferase</fullName>
    </submittedName>
</protein>
<name>A0A3M8P953_9BACL</name>
<accession>A0A3M8P953</accession>